<reference evidence="1 2" key="1">
    <citation type="submission" date="2019-04" db="EMBL/GenBank/DDBJ databases">
        <title>An improved genome assembly and genetic linkage map for asparagus bean, Vigna unguiculata ssp. sesquipedialis.</title>
        <authorList>
            <person name="Xia Q."/>
            <person name="Zhang R."/>
            <person name="Dong Y."/>
        </authorList>
    </citation>
    <scope>NUCLEOTIDE SEQUENCE [LARGE SCALE GENOMIC DNA]</scope>
    <source>
        <tissue evidence="1">Leaf</tissue>
    </source>
</reference>
<dbReference type="AlphaFoldDB" id="A0A4D6LLR6"/>
<keyword evidence="2" id="KW-1185">Reference proteome</keyword>
<evidence type="ECO:0000313" key="2">
    <source>
        <dbReference type="Proteomes" id="UP000501690"/>
    </source>
</evidence>
<organism evidence="1 2">
    <name type="scientific">Vigna unguiculata</name>
    <name type="common">Cowpea</name>
    <dbReference type="NCBI Taxonomy" id="3917"/>
    <lineage>
        <taxon>Eukaryota</taxon>
        <taxon>Viridiplantae</taxon>
        <taxon>Streptophyta</taxon>
        <taxon>Embryophyta</taxon>
        <taxon>Tracheophyta</taxon>
        <taxon>Spermatophyta</taxon>
        <taxon>Magnoliopsida</taxon>
        <taxon>eudicotyledons</taxon>
        <taxon>Gunneridae</taxon>
        <taxon>Pentapetalae</taxon>
        <taxon>rosids</taxon>
        <taxon>fabids</taxon>
        <taxon>Fabales</taxon>
        <taxon>Fabaceae</taxon>
        <taxon>Papilionoideae</taxon>
        <taxon>50 kb inversion clade</taxon>
        <taxon>NPAAA clade</taxon>
        <taxon>indigoferoid/millettioid clade</taxon>
        <taxon>Phaseoleae</taxon>
        <taxon>Vigna</taxon>
    </lineage>
</organism>
<gene>
    <name evidence="1" type="ORF">DEO72_LG4g352</name>
</gene>
<dbReference type="PANTHER" id="PTHR34410">
    <property type="entry name" value="INTRON-ENCODED HOMING ENDONUCLEASE, PUTATIVE-RELATED"/>
    <property type="match status" value="1"/>
</dbReference>
<dbReference type="Proteomes" id="UP000501690">
    <property type="component" value="Linkage Group LG4"/>
</dbReference>
<sequence>MHVLDCGKCEKVLLTTRGKWNVANRDELFVDLRRRRPLGLLETKEAMLNCEEDGVLGCLNQWEATRELRILWTLGLLATTTWGDDTGKEKVGNEGDLAELRRRQVFGKLESPEANTELQLRPTFGLLSSWEAMWNSKYARLLGCWKQWEATRELRILWTLGLLATTTWGDDTGKEKVGNEGDLAELRRRQVFGKLESPEANTELQLRPTFGLLSSWEAMWNSKYARLLGCWKQWEATRELRILWTLGLLATTTWGDDTGKEKVGNEGDLAELRRRQVFGKLESPEANTELQLRPTFGLLSSWEAMWNSKYARLLGCWKQWEATRELRILWTLGLLATTTWGDDTGKEFLGSWNRLKRILNSKYDQPLGCCLPGKRCGTPNTTDSWVVGNNGRPRENSEYYGLLGCWKQGEAPLELRILWTLGLLEARGGPARTPNTMDSWAKLRTWQLGGITLEKSELDRTANKATWGDDTGKDYECYLVDPASSHMLVSKIKPCMFKKLVVGPWVGSIGPPLVCTSLLVPSADDVLLALTGRVVPPDSDPIVLAFGIGVMINRDSRGHSYFIVRDTVLVSTINDVDQGSADVAFRTPLAPYEKSKSLGSWGSMVARLKLKGIDGRAPPGVEPAA</sequence>
<accession>A0A4D6LLR6</accession>
<name>A0A4D6LLR6_VIGUN</name>
<protein>
    <submittedName>
        <fullName evidence="1">Uncharacterized protein</fullName>
    </submittedName>
</protein>
<evidence type="ECO:0000313" key="1">
    <source>
        <dbReference type="EMBL" id="QCD89408.1"/>
    </source>
</evidence>
<proteinExistence type="predicted"/>
<dbReference type="EMBL" id="CP039348">
    <property type="protein sequence ID" value="QCD89408.1"/>
    <property type="molecule type" value="Genomic_DNA"/>
</dbReference>
<dbReference type="PANTHER" id="PTHR34410:SF2">
    <property type="entry name" value="RRNA INTRON-ENCODED HOMING ENDONUCLEASE"/>
    <property type="match status" value="1"/>
</dbReference>